<evidence type="ECO:0000256" key="2">
    <source>
        <dbReference type="SAM" id="Phobius"/>
    </source>
</evidence>
<proteinExistence type="inferred from homology"/>
<dbReference type="SUPFAM" id="SSF54913">
    <property type="entry name" value="GlnB-like"/>
    <property type="match status" value="1"/>
</dbReference>
<dbReference type="WBParaSite" id="scaffold3622_cov247.g6872">
    <property type="protein sequence ID" value="scaffold3622_cov247.g6872"/>
    <property type="gene ID" value="scaffold3622_cov247.g6872"/>
</dbReference>
<dbReference type="InterPro" id="IPR015867">
    <property type="entry name" value="N-reg_PII/ATP_PRibTrfase_C"/>
</dbReference>
<dbReference type="Pfam" id="PF03091">
    <property type="entry name" value="CutA1"/>
    <property type="match status" value="1"/>
</dbReference>
<dbReference type="PANTHER" id="PTHR23419">
    <property type="entry name" value="DIVALENT CATION TOLERANCE CUTA-RELATED"/>
    <property type="match status" value="1"/>
</dbReference>
<dbReference type="InterPro" id="IPR011322">
    <property type="entry name" value="N-reg_PII-like_a/b"/>
</dbReference>
<evidence type="ECO:0000256" key="1">
    <source>
        <dbReference type="ARBA" id="ARBA00010169"/>
    </source>
</evidence>
<dbReference type="PANTHER" id="PTHR23419:SF8">
    <property type="entry name" value="FI09726P"/>
    <property type="match status" value="1"/>
</dbReference>
<sequence length="148" mass="17240">MSFINFTHFYFSLNIFIGLFGLVDIVQLMNSKMATALYKVVYVTVPTTEIGKNIAKEIIQRRLAACVNIVPNLTSIYEWKGKIEEENESLLIIKTEADRLIQLEEIVNKIHPYDVPEFIVLPIEKGSEPYLKWIYEQTRNEIKNLEDK</sequence>
<evidence type="ECO:0000313" key="4">
    <source>
        <dbReference type="WBParaSite" id="scaffold3622_cov247.g6872"/>
    </source>
</evidence>
<evidence type="ECO:0000313" key="3">
    <source>
        <dbReference type="Proteomes" id="UP000887561"/>
    </source>
</evidence>
<comment type="similarity">
    <text evidence="1">Belongs to the CutA family.</text>
</comment>
<keyword evidence="2" id="KW-1133">Transmembrane helix</keyword>
<dbReference type="GO" id="GO:0005507">
    <property type="term" value="F:copper ion binding"/>
    <property type="evidence" value="ECO:0007669"/>
    <property type="project" value="TreeGrafter"/>
</dbReference>
<dbReference type="Proteomes" id="UP000887561">
    <property type="component" value="Unplaced"/>
</dbReference>
<protein>
    <submittedName>
        <fullName evidence="4">Divalent-cation tolerance protein CutA</fullName>
    </submittedName>
</protein>
<feature type="transmembrane region" description="Helical" evidence="2">
    <location>
        <begin position="6"/>
        <end position="26"/>
    </location>
</feature>
<keyword evidence="2" id="KW-0472">Membrane</keyword>
<organism evidence="3 4">
    <name type="scientific">Meloidogyne javanica</name>
    <name type="common">Root-knot nematode worm</name>
    <dbReference type="NCBI Taxonomy" id="6303"/>
    <lineage>
        <taxon>Eukaryota</taxon>
        <taxon>Metazoa</taxon>
        <taxon>Ecdysozoa</taxon>
        <taxon>Nematoda</taxon>
        <taxon>Chromadorea</taxon>
        <taxon>Rhabditida</taxon>
        <taxon>Tylenchina</taxon>
        <taxon>Tylenchomorpha</taxon>
        <taxon>Tylenchoidea</taxon>
        <taxon>Meloidogynidae</taxon>
        <taxon>Meloidogyninae</taxon>
        <taxon>Meloidogyne</taxon>
        <taxon>Meloidogyne incognita group</taxon>
    </lineage>
</organism>
<dbReference type="Gene3D" id="3.30.70.120">
    <property type="match status" value="1"/>
</dbReference>
<name>A0A915MHI2_MELJA</name>
<accession>A0A915MHI2</accession>
<dbReference type="InterPro" id="IPR004323">
    <property type="entry name" value="Ion_tolerance_CutA"/>
</dbReference>
<keyword evidence="2" id="KW-0812">Transmembrane</keyword>
<keyword evidence="3" id="KW-1185">Reference proteome</keyword>
<reference evidence="4" key="1">
    <citation type="submission" date="2022-11" db="UniProtKB">
        <authorList>
            <consortium name="WormBaseParasite"/>
        </authorList>
    </citation>
    <scope>IDENTIFICATION</scope>
</reference>
<dbReference type="AlphaFoldDB" id="A0A915MHI2"/>
<dbReference type="GO" id="GO:0010038">
    <property type="term" value="P:response to metal ion"/>
    <property type="evidence" value="ECO:0007669"/>
    <property type="project" value="InterPro"/>
</dbReference>